<evidence type="ECO:0000256" key="2">
    <source>
        <dbReference type="ARBA" id="ARBA00022448"/>
    </source>
</evidence>
<keyword evidence="4 6" id="KW-1133">Transmembrane helix</keyword>
<feature type="transmembrane region" description="Helical" evidence="6">
    <location>
        <begin position="411"/>
        <end position="429"/>
    </location>
</feature>
<dbReference type="InterPro" id="IPR010573">
    <property type="entry name" value="MFS_Str1/Tri12-like"/>
</dbReference>
<evidence type="ECO:0000259" key="7">
    <source>
        <dbReference type="PROSITE" id="PS50850"/>
    </source>
</evidence>
<dbReference type="InterPro" id="IPR005829">
    <property type="entry name" value="Sugar_transporter_CS"/>
</dbReference>
<protein>
    <submittedName>
        <fullName evidence="8">Fungal trichothecene efflux pump</fullName>
    </submittedName>
</protein>
<feature type="transmembrane region" description="Helical" evidence="6">
    <location>
        <begin position="179"/>
        <end position="198"/>
    </location>
</feature>
<feature type="transmembrane region" description="Helical" evidence="6">
    <location>
        <begin position="360"/>
        <end position="380"/>
    </location>
</feature>
<feature type="domain" description="Major facilitator superfamily (MFS) profile" evidence="7">
    <location>
        <begin position="53"/>
        <end position="566"/>
    </location>
</feature>
<keyword evidence="3 6" id="KW-0812">Transmembrane</keyword>
<comment type="subcellular location">
    <subcellularLocation>
        <location evidence="1">Membrane</location>
        <topology evidence="1">Multi-pass membrane protein</topology>
    </subcellularLocation>
</comment>
<feature type="transmembrane region" description="Helical" evidence="6">
    <location>
        <begin position="122"/>
        <end position="141"/>
    </location>
</feature>
<feature type="transmembrane region" description="Helical" evidence="6">
    <location>
        <begin position="279"/>
        <end position="298"/>
    </location>
</feature>
<evidence type="ECO:0000256" key="5">
    <source>
        <dbReference type="ARBA" id="ARBA00023136"/>
    </source>
</evidence>
<feature type="transmembrane region" description="Helical" evidence="6">
    <location>
        <begin position="543"/>
        <end position="561"/>
    </location>
</feature>
<evidence type="ECO:0000256" key="3">
    <source>
        <dbReference type="ARBA" id="ARBA00022692"/>
    </source>
</evidence>
<proteinExistence type="predicted"/>
<comment type="caution">
    <text evidence="8">The sequence shown here is derived from an EMBL/GenBank/DDBJ whole genome shotgun (WGS) entry which is preliminary data.</text>
</comment>
<keyword evidence="2" id="KW-0813">Transport</keyword>
<feature type="transmembrane region" description="Helical" evidence="6">
    <location>
        <begin position="92"/>
        <end position="110"/>
    </location>
</feature>
<dbReference type="PROSITE" id="PS50850">
    <property type="entry name" value="MFS"/>
    <property type="match status" value="1"/>
</dbReference>
<evidence type="ECO:0000256" key="6">
    <source>
        <dbReference type="SAM" id="Phobius"/>
    </source>
</evidence>
<dbReference type="Proteomes" id="UP001220324">
    <property type="component" value="Unassembled WGS sequence"/>
</dbReference>
<dbReference type="PROSITE" id="PS00216">
    <property type="entry name" value="SUGAR_TRANSPORT_1"/>
    <property type="match status" value="1"/>
</dbReference>
<dbReference type="AlphaFoldDB" id="A0AAD6CUU0"/>
<accession>A0AAD6CUU0</accession>
<evidence type="ECO:0000313" key="8">
    <source>
        <dbReference type="EMBL" id="KAJ5537819.1"/>
    </source>
</evidence>
<dbReference type="InterPro" id="IPR020846">
    <property type="entry name" value="MFS_dom"/>
</dbReference>
<name>A0AAD6CUU0_9EURO</name>
<organism evidence="8 9">
    <name type="scientific">Penicillium frequentans</name>
    <dbReference type="NCBI Taxonomy" id="3151616"/>
    <lineage>
        <taxon>Eukaryota</taxon>
        <taxon>Fungi</taxon>
        <taxon>Dikarya</taxon>
        <taxon>Ascomycota</taxon>
        <taxon>Pezizomycotina</taxon>
        <taxon>Eurotiomycetes</taxon>
        <taxon>Eurotiomycetidae</taxon>
        <taxon>Eurotiales</taxon>
        <taxon>Aspergillaceae</taxon>
        <taxon>Penicillium</taxon>
    </lineage>
</organism>
<dbReference type="GO" id="GO:0005886">
    <property type="term" value="C:plasma membrane"/>
    <property type="evidence" value="ECO:0007669"/>
    <property type="project" value="TreeGrafter"/>
</dbReference>
<dbReference type="PANTHER" id="PTHR23501:SF109">
    <property type="entry name" value="MAJOR FACILITATOR SUPERFAMILY (MFS) PROFILE DOMAIN-CONTAINING PROTEIN-RELATED"/>
    <property type="match status" value="1"/>
</dbReference>
<keyword evidence="5 6" id="KW-0472">Membrane</keyword>
<feature type="transmembrane region" description="Helical" evidence="6">
    <location>
        <begin position="204"/>
        <end position="228"/>
    </location>
</feature>
<feature type="transmembrane region" description="Helical" evidence="6">
    <location>
        <begin position="319"/>
        <end position="340"/>
    </location>
</feature>
<evidence type="ECO:0000313" key="9">
    <source>
        <dbReference type="Proteomes" id="UP001220324"/>
    </source>
</evidence>
<dbReference type="PANTHER" id="PTHR23501">
    <property type="entry name" value="MAJOR FACILITATOR SUPERFAMILY"/>
    <property type="match status" value="1"/>
</dbReference>
<gene>
    <name evidence="8" type="ORF">N7494_007298</name>
</gene>
<dbReference type="InterPro" id="IPR036259">
    <property type="entry name" value="MFS_trans_sf"/>
</dbReference>
<feature type="transmembrane region" description="Helical" evidence="6">
    <location>
        <begin position="54"/>
        <end position="80"/>
    </location>
</feature>
<evidence type="ECO:0000256" key="1">
    <source>
        <dbReference type="ARBA" id="ARBA00004141"/>
    </source>
</evidence>
<dbReference type="SUPFAM" id="SSF103473">
    <property type="entry name" value="MFS general substrate transporter"/>
    <property type="match status" value="1"/>
</dbReference>
<sequence>MNDTVNDQKPSDGVANEHIEQICRDSESHNKEDDDLEALERSHSKQIKLSNVKFLMVLLGFCMAFVGSQVISLIFAALVTTVANDLNANDDLVWIFSAGLVSISAVAPFAGPVADLFGRKSVTIVGVFASMLGMILCAATPNGKGFIAGQAIAGIGVGIQELMSISAVAELVPTRQRGFYAALVVSAFLPFAPASLYGELIAQSSWRYCACLIAIWNLLTAVVLAIFYNPAPRVNAMGLSRMEMLRRIDFLGGFLMIAGIVVFLIGLNWGGKTYPWDSSAVISCLVLGAVLIGVFILYETFWVKYPMFPRRLLRHSRAFIALMVVILVAGVNYIPILFFWVMQSISVYGSGHVVAGIRTLPFGFCIVGGSLISAIMISSFRGYVRPIMTSFCVLQTVAIGCMAAVDPNNVNTVWAPLVLGLTGVGGVLVPNQVIVTVISPDDLIATATSLTVCLRSVGQVVGIGIFYTQFIAKLTVEAEMKIIPAAVEVGITNPLVLKNMASTLLAIPFSEYAAALPQLNTPEKSEYLHRAVIDAFGVSFSKVYLISIAFGVTACIASWFLGDLTSLMDDHIAVSYF</sequence>
<dbReference type="Pfam" id="PF06609">
    <property type="entry name" value="TRI12"/>
    <property type="match status" value="1"/>
</dbReference>
<dbReference type="EMBL" id="JAQIZZ010000006">
    <property type="protein sequence ID" value="KAJ5537819.1"/>
    <property type="molecule type" value="Genomic_DNA"/>
</dbReference>
<dbReference type="Gene3D" id="1.20.1250.20">
    <property type="entry name" value="MFS general substrate transporter like domains"/>
    <property type="match status" value="2"/>
</dbReference>
<feature type="transmembrane region" description="Helical" evidence="6">
    <location>
        <begin position="248"/>
        <end position="267"/>
    </location>
</feature>
<feature type="transmembrane region" description="Helical" evidence="6">
    <location>
        <begin position="147"/>
        <end position="172"/>
    </location>
</feature>
<keyword evidence="9" id="KW-1185">Reference proteome</keyword>
<dbReference type="GO" id="GO:0022857">
    <property type="term" value="F:transmembrane transporter activity"/>
    <property type="evidence" value="ECO:0007669"/>
    <property type="project" value="InterPro"/>
</dbReference>
<evidence type="ECO:0000256" key="4">
    <source>
        <dbReference type="ARBA" id="ARBA00022989"/>
    </source>
</evidence>
<reference evidence="8 9" key="1">
    <citation type="journal article" date="2023" name="IMA Fungus">
        <title>Comparative genomic study of the Penicillium genus elucidates a diverse pangenome and 15 lateral gene transfer events.</title>
        <authorList>
            <person name="Petersen C."/>
            <person name="Sorensen T."/>
            <person name="Nielsen M.R."/>
            <person name="Sondergaard T.E."/>
            <person name="Sorensen J.L."/>
            <person name="Fitzpatrick D.A."/>
            <person name="Frisvad J.C."/>
            <person name="Nielsen K.L."/>
        </authorList>
    </citation>
    <scope>NUCLEOTIDE SEQUENCE [LARGE SCALE GENOMIC DNA]</scope>
    <source>
        <strain evidence="8 9">IBT 35679</strain>
    </source>
</reference>